<dbReference type="EMBL" id="CP012669">
    <property type="protein sequence ID" value="ALE15482.1"/>
    <property type="molecule type" value="Genomic_DNA"/>
</dbReference>
<dbReference type="PATRIC" id="fig|361183.4.peg.170"/>
<dbReference type="Gene3D" id="1.10.10.1150">
    <property type="entry name" value="Coenzyme PQQ synthesis protein D (PqqD)"/>
    <property type="match status" value="1"/>
</dbReference>
<dbReference type="STRING" id="361183.AMC99_00166"/>
<accession>A0A0M3T9L0</accession>
<evidence type="ECO:0000313" key="2">
    <source>
        <dbReference type="Proteomes" id="UP000057938"/>
    </source>
</evidence>
<name>A0A0M3T9L0_9SPHN</name>
<dbReference type="Pfam" id="PF05402">
    <property type="entry name" value="PqqD"/>
    <property type="match status" value="1"/>
</dbReference>
<protein>
    <recommendedName>
        <fullName evidence="3">Coenzyme PQQ synthesis protein D (PqqD)</fullName>
    </recommendedName>
</protein>
<dbReference type="RefSeq" id="WP_083440024.1">
    <property type="nucleotide sequence ID" value="NZ_CP012669.1"/>
</dbReference>
<dbReference type="Proteomes" id="UP000057938">
    <property type="component" value="Chromosome"/>
</dbReference>
<proteinExistence type="predicted"/>
<sequence length="89" mass="9968">MSQELRKSPQNFLSATLDGEVVLVHGSTGVFYSLKDTGLAIWRELDRTGDLDEVADALCREFTIDRDTCEREVGAFADQLVREGFATFH</sequence>
<gene>
    <name evidence="1" type="ORF">AMC99_00166</name>
</gene>
<dbReference type="InterPro" id="IPR008792">
    <property type="entry name" value="PQQD"/>
</dbReference>
<dbReference type="OrthoDB" id="8686088at2"/>
<evidence type="ECO:0008006" key="3">
    <source>
        <dbReference type="Google" id="ProtNLM"/>
    </source>
</evidence>
<reference evidence="1 2" key="1">
    <citation type="submission" date="2015-09" db="EMBL/GenBank/DDBJ databases">
        <title>Complete genome sequence of a benzo[a]pyrene-degrading bacterium Altererythrobacter epoxidivorans CGMCC 1.7731T.</title>
        <authorList>
            <person name="Li Z."/>
            <person name="Cheng H."/>
            <person name="Huo Y."/>
            <person name="Xu X."/>
        </authorList>
    </citation>
    <scope>NUCLEOTIDE SEQUENCE [LARGE SCALE GENOMIC DNA]</scope>
    <source>
        <strain evidence="1 2">CGMCC 1.7731</strain>
    </source>
</reference>
<dbReference type="AlphaFoldDB" id="A0A0M3T9L0"/>
<dbReference type="InterPro" id="IPR041881">
    <property type="entry name" value="PqqD_sf"/>
</dbReference>
<organism evidence="1 2">
    <name type="scientific">Altererythrobacter epoxidivorans</name>
    <dbReference type="NCBI Taxonomy" id="361183"/>
    <lineage>
        <taxon>Bacteria</taxon>
        <taxon>Pseudomonadati</taxon>
        <taxon>Pseudomonadota</taxon>
        <taxon>Alphaproteobacteria</taxon>
        <taxon>Sphingomonadales</taxon>
        <taxon>Erythrobacteraceae</taxon>
        <taxon>Altererythrobacter</taxon>
    </lineage>
</organism>
<evidence type="ECO:0000313" key="1">
    <source>
        <dbReference type="EMBL" id="ALE15482.1"/>
    </source>
</evidence>
<dbReference type="KEGG" id="aep:AMC99_00166"/>
<keyword evidence="2" id="KW-1185">Reference proteome</keyword>